<feature type="compositionally biased region" description="Low complexity" evidence="7">
    <location>
        <begin position="223"/>
        <end position="257"/>
    </location>
</feature>
<feature type="region of interest" description="Disordered" evidence="7">
    <location>
        <begin position="146"/>
        <end position="166"/>
    </location>
</feature>
<keyword evidence="5" id="KW-0472">Membrane</keyword>
<feature type="region of interest" description="Disordered" evidence="7">
    <location>
        <begin position="288"/>
        <end position="323"/>
    </location>
</feature>
<dbReference type="EMBL" id="KN831780">
    <property type="protein sequence ID" value="KIM41488.1"/>
    <property type="molecule type" value="Genomic_DNA"/>
</dbReference>
<dbReference type="AlphaFoldDB" id="A0A0C2XUZ2"/>
<keyword evidence="4" id="KW-1133">Transmembrane helix</keyword>
<dbReference type="InterPro" id="IPR004345">
    <property type="entry name" value="TB2_DP1_HVA22"/>
</dbReference>
<dbReference type="HOGENOM" id="CLU_064530_0_0_1"/>
<evidence type="ECO:0000256" key="2">
    <source>
        <dbReference type="ARBA" id="ARBA00008573"/>
    </source>
</evidence>
<gene>
    <name evidence="8" type="ORF">M413DRAFT_445482</name>
</gene>
<keyword evidence="9" id="KW-1185">Reference proteome</keyword>
<dbReference type="PANTHER" id="PTHR12300:SF161">
    <property type="entry name" value="RECEPTOR EXPRESSION-ENHANCING PROTEIN"/>
    <property type="match status" value="1"/>
</dbReference>
<comment type="similarity">
    <text evidence="2 6">Belongs to the DP1 family.</text>
</comment>
<evidence type="ECO:0000313" key="8">
    <source>
        <dbReference type="EMBL" id="KIM41488.1"/>
    </source>
</evidence>
<evidence type="ECO:0000256" key="7">
    <source>
        <dbReference type="SAM" id="MobiDB-lite"/>
    </source>
</evidence>
<feature type="region of interest" description="Disordered" evidence="7">
    <location>
        <begin position="223"/>
        <end position="260"/>
    </location>
</feature>
<comment type="subcellular location">
    <subcellularLocation>
        <location evidence="1 6">Membrane</location>
        <topology evidence="1 6">Multi-pass membrane protein</topology>
    </subcellularLocation>
</comment>
<proteinExistence type="inferred from homology"/>
<evidence type="ECO:0000256" key="3">
    <source>
        <dbReference type="ARBA" id="ARBA00022692"/>
    </source>
</evidence>
<dbReference type="PANTHER" id="PTHR12300">
    <property type="entry name" value="HVA22-LIKE PROTEINS"/>
    <property type="match status" value="1"/>
</dbReference>
<accession>A0A0C2XUZ2</accession>
<dbReference type="Pfam" id="PF03134">
    <property type="entry name" value="TB2_DP1_HVA22"/>
    <property type="match status" value="1"/>
</dbReference>
<evidence type="ECO:0000313" key="9">
    <source>
        <dbReference type="Proteomes" id="UP000053424"/>
    </source>
</evidence>
<dbReference type="STRING" id="686832.A0A0C2XUZ2"/>
<organism evidence="8 9">
    <name type="scientific">Hebeloma cylindrosporum</name>
    <dbReference type="NCBI Taxonomy" id="76867"/>
    <lineage>
        <taxon>Eukaryota</taxon>
        <taxon>Fungi</taxon>
        <taxon>Dikarya</taxon>
        <taxon>Basidiomycota</taxon>
        <taxon>Agaricomycotina</taxon>
        <taxon>Agaricomycetes</taxon>
        <taxon>Agaricomycetidae</taxon>
        <taxon>Agaricales</taxon>
        <taxon>Agaricineae</taxon>
        <taxon>Hymenogastraceae</taxon>
        <taxon>Hebeloma</taxon>
    </lineage>
</organism>
<name>A0A0C2XUZ2_HEBCY</name>
<evidence type="ECO:0000256" key="6">
    <source>
        <dbReference type="RuleBase" id="RU362006"/>
    </source>
</evidence>
<evidence type="ECO:0000256" key="5">
    <source>
        <dbReference type="ARBA" id="ARBA00023136"/>
    </source>
</evidence>
<reference evidence="8 9" key="1">
    <citation type="submission" date="2014-04" db="EMBL/GenBank/DDBJ databases">
        <authorList>
            <consortium name="DOE Joint Genome Institute"/>
            <person name="Kuo A."/>
            <person name="Gay G."/>
            <person name="Dore J."/>
            <person name="Kohler A."/>
            <person name="Nagy L.G."/>
            <person name="Floudas D."/>
            <person name="Copeland A."/>
            <person name="Barry K.W."/>
            <person name="Cichocki N."/>
            <person name="Veneault-Fourrey C."/>
            <person name="LaButti K."/>
            <person name="Lindquist E.A."/>
            <person name="Lipzen A."/>
            <person name="Lundell T."/>
            <person name="Morin E."/>
            <person name="Murat C."/>
            <person name="Sun H."/>
            <person name="Tunlid A."/>
            <person name="Henrissat B."/>
            <person name="Grigoriev I.V."/>
            <person name="Hibbett D.S."/>
            <person name="Martin F."/>
            <person name="Nordberg H.P."/>
            <person name="Cantor M.N."/>
            <person name="Hua S.X."/>
        </authorList>
    </citation>
    <scope>NUCLEOTIDE SEQUENCE [LARGE SCALE GENOMIC DNA]</scope>
    <source>
        <strain evidence="9">h7</strain>
    </source>
</reference>
<dbReference type="GO" id="GO:0016020">
    <property type="term" value="C:membrane"/>
    <property type="evidence" value="ECO:0007669"/>
    <property type="project" value="UniProtKB-SubCell"/>
</dbReference>
<evidence type="ECO:0000256" key="4">
    <source>
        <dbReference type="ARBA" id="ARBA00022989"/>
    </source>
</evidence>
<reference evidence="9" key="2">
    <citation type="submission" date="2015-01" db="EMBL/GenBank/DDBJ databases">
        <title>Evolutionary Origins and Diversification of the Mycorrhizal Mutualists.</title>
        <authorList>
            <consortium name="DOE Joint Genome Institute"/>
            <consortium name="Mycorrhizal Genomics Consortium"/>
            <person name="Kohler A."/>
            <person name="Kuo A."/>
            <person name="Nagy L.G."/>
            <person name="Floudas D."/>
            <person name="Copeland A."/>
            <person name="Barry K.W."/>
            <person name="Cichocki N."/>
            <person name="Veneault-Fourrey C."/>
            <person name="LaButti K."/>
            <person name="Lindquist E.A."/>
            <person name="Lipzen A."/>
            <person name="Lundell T."/>
            <person name="Morin E."/>
            <person name="Murat C."/>
            <person name="Riley R."/>
            <person name="Ohm R."/>
            <person name="Sun H."/>
            <person name="Tunlid A."/>
            <person name="Henrissat B."/>
            <person name="Grigoriev I.V."/>
            <person name="Hibbett D.S."/>
            <person name="Martin F."/>
        </authorList>
    </citation>
    <scope>NUCLEOTIDE SEQUENCE [LARGE SCALE GENOMIC DNA]</scope>
    <source>
        <strain evidence="9">h7</strain>
    </source>
</reference>
<evidence type="ECO:0000256" key="1">
    <source>
        <dbReference type="ARBA" id="ARBA00004141"/>
    </source>
</evidence>
<protein>
    <recommendedName>
        <fullName evidence="6">Protein YOP1</fullName>
    </recommendedName>
</protein>
<keyword evidence="3" id="KW-0812">Transmembrane</keyword>
<dbReference type="OrthoDB" id="434647at2759"/>
<dbReference type="Proteomes" id="UP000053424">
    <property type="component" value="Unassembled WGS sequence"/>
</dbReference>
<sequence length="323" mass="34248">MLFSFTSRIVSALAAFLYPGYASYKTLSQRPASEAELERWLMYWSVLGCLIGVEYLAEWLVSWIPLYTTIKAIFLLYLALPQTQGATYVYNVHLRPFFASHEQQIDMAIAEVRGRAYRFLQEKARAIWAALLGALAPGGEGMNAVGGPIGGGGPQGPPPSLNNPAAGPAQLLSSLWTSYGPGIVAGGAALLRQTAASTLPSGLAGTSAMDPAERRRQLEAELASLPPSSSSIPMPSANNPARPSRTSTPSSSGSSASVVRERTMSGKFEEIKGGDVEGYDVGDDFEGGFPVEVSTGPKNTKGANWFGWGGSSGKGSYERVKDE</sequence>